<gene>
    <name evidence="1" type="ORF">LCGC14_2789080</name>
</gene>
<dbReference type="AlphaFoldDB" id="A0A0F9AZS4"/>
<evidence type="ECO:0000313" key="1">
    <source>
        <dbReference type="EMBL" id="KKK83869.1"/>
    </source>
</evidence>
<proteinExistence type="predicted"/>
<accession>A0A0F9AZS4</accession>
<comment type="caution">
    <text evidence="1">The sequence shown here is derived from an EMBL/GenBank/DDBJ whole genome shotgun (WGS) entry which is preliminary data.</text>
</comment>
<protein>
    <submittedName>
        <fullName evidence="1">Uncharacterized protein</fullName>
    </submittedName>
</protein>
<feature type="non-terminal residue" evidence="1">
    <location>
        <position position="177"/>
    </location>
</feature>
<dbReference type="EMBL" id="LAZR01052032">
    <property type="protein sequence ID" value="KKK83869.1"/>
    <property type="molecule type" value="Genomic_DNA"/>
</dbReference>
<organism evidence="1">
    <name type="scientific">marine sediment metagenome</name>
    <dbReference type="NCBI Taxonomy" id="412755"/>
    <lineage>
        <taxon>unclassified sequences</taxon>
        <taxon>metagenomes</taxon>
        <taxon>ecological metagenomes</taxon>
    </lineage>
</organism>
<reference evidence="1" key="1">
    <citation type="journal article" date="2015" name="Nature">
        <title>Complex archaea that bridge the gap between prokaryotes and eukaryotes.</title>
        <authorList>
            <person name="Spang A."/>
            <person name="Saw J.H."/>
            <person name="Jorgensen S.L."/>
            <person name="Zaremba-Niedzwiedzka K."/>
            <person name="Martijn J."/>
            <person name="Lind A.E."/>
            <person name="van Eijk R."/>
            <person name="Schleper C."/>
            <person name="Guy L."/>
            <person name="Ettema T.J."/>
        </authorList>
    </citation>
    <scope>NUCLEOTIDE SEQUENCE</scope>
</reference>
<sequence>MRITKNMIGKFISFRYDSGTNSTRRGIITTIRVGSGNVLIWDFEKNGYRDFKPQYISDVVEITKNTFKLDISILPSTHTDEMGIEDLITDYKNDGYSTYHDVVNKIIYGLQLNHLATRNQIVNTTFGIIIYGKHGYKLHVNQKDILCYTDSQNSSSMGSVNPLKYSTTPQVLYELLE</sequence>
<name>A0A0F9AZS4_9ZZZZ</name>